<dbReference type="InterPro" id="IPR036188">
    <property type="entry name" value="FAD/NAD-bd_sf"/>
</dbReference>
<dbReference type="GeneID" id="55564852"/>
<comment type="catalytic activity">
    <reaction evidence="6 7">
        <text>[thioredoxin]-dithiol + NADP(+) = [thioredoxin]-disulfide + NADPH + H(+)</text>
        <dbReference type="Rhea" id="RHEA:20345"/>
        <dbReference type="Rhea" id="RHEA-COMP:10698"/>
        <dbReference type="Rhea" id="RHEA-COMP:10700"/>
        <dbReference type="ChEBI" id="CHEBI:15378"/>
        <dbReference type="ChEBI" id="CHEBI:29950"/>
        <dbReference type="ChEBI" id="CHEBI:50058"/>
        <dbReference type="ChEBI" id="CHEBI:57783"/>
        <dbReference type="ChEBI" id="CHEBI:58349"/>
        <dbReference type="EC" id="1.8.1.9"/>
    </reaction>
</comment>
<dbReference type="GO" id="GO:0019430">
    <property type="term" value="P:removal of superoxide radicals"/>
    <property type="evidence" value="ECO:0007669"/>
    <property type="project" value="UniProtKB-UniRule"/>
</dbReference>
<evidence type="ECO:0000256" key="1">
    <source>
        <dbReference type="ARBA" id="ARBA00022630"/>
    </source>
</evidence>
<protein>
    <recommendedName>
        <fullName evidence="7">Thioredoxin reductase</fullName>
        <ecNumber evidence="7">1.8.1.9</ecNumber>
    </recommendedName>
</protein>
<sequence>MYDVIIIGSGPAGYTAGIYAGRSALKTLLVAGSMNIGGMLMNTTLVENYPGFKDGIQGPDLMQEMLDQTERFGVEIIYEDAQKLDLRGDIKTVVTDEGTYQGRTVIIATGSGYRTLDVPGEEEHAGHGVSYCATCDGFFFRDQPIMVVGGGDSAMEEAVFLTHYGSSVTVVHRRDELRASAAMQAKAFKEEKISFEFDTVVESINGTDKVESVTLKNAKTGDTKTVPVGGIFIAAGHLPRTELVRDQLELDALGNIWVDSPSTRTSMPGVFAAGDVTDGIYRQAVTSAASGCRAAIDADRYIKDHDAQVN</sequence>
<evidence type="ECO:0000259" key="9">
    <source>
        <dbReference type="Pfam" id="PF07992"/>
    </source>
</evidence>
<evidence type="ECO:0000256" key="6">
    <source>
        <dbReference type="ARBA" id="ARBA00048132"/>
    </source>
</evidence>
<dbReference type="EMBL" id="UASJ01000001">
    <property type="protein sequence ID" value="SQB65809.1"/>
    <property type="molecule type" value="Genomic_DNA"/>
</dbReference>
<dbReference type="AlphaFoldDB" id="A0A2X3ART9"/>
<dbReference type="InterPro" id="IPR008255">
    <property type="entry name" value="Pyr_nucl-diS_OxRdtase_2_AS"/>
</dbReference>
<comment type="cofactor">
    <cofactor evidence="8">
        <name>FAD</name>
        <dbReference type="ChEBI" id="CHEBI:57692"/>
    </cofactor>
    <text evidence="8">Binds 1 FAD per subunit.</text>
</comment>
<evidence type="ECO:0000256" key="2">
    <source>
        <dbReference type="ARBA" id="ARBA00022827"/>
    </source>
</evidence>
<keyword evidence="3 7" id="KW-0560">Oxidoreductase</keyword>
<evidence type="ECO:0000256" key="8">
    <source>
        <dbReference type="RuleBase" id="RU003881"/>
    </source>
</evidence>
<dbReference type="PRINTS" id="PR00469">
    <property type="entry name" value="PNDRDTASEII"/>
</dbReference>
<evidence type="ECO:0000313" key="13">
    <source>
        <dbReference type="Proteomes" id="UP000553981"/>
    </source>
</evidence>
<keyword evidence="2 7" id="KW-0274">FAD</keyword>
<keyword evidence="1 7" id="KW-0285">Flavoprotein</keyword>
<evidence type="ECO:0000313" key="11">
    <source>
        <dbReference type="EMBL" id="SQB65809.1"/>
    </source>
</evidence>
<dbReference type="PROSITE" id="PS00573">
    <property type="entry name" value="PYRIDINE_REDOX_2"/>
    <property type="match status" value="1"/>
</dbReference>
<dbReference type="Proteomes" id="UP000553981">
    <property type="component" value="Unassembled WGS sequence"/>
</dbReference>
<dbReference type="GO" id="GO:0004791">
    <property type="term" value="F:thioredoxin-disulfide reductase (NADPH) activity"/>
    <property type="evidence" value="ECO:0007669"/>
    <property type="project" value="UniProtKB-UniRule"/>
</dbReference>
<dbReference type="InterPro" id="IPR023753">
    <property type="entry name" value="FAD/NAD-binding_dom"/>
</dbReference>
<dbReference type="Proteomes" id="UP000250245">
    <property type="component" value="Unassembled WGS sequence"/>
</dbReference>
<comment type="subunit">
    <text evidence="7">Homodimer.</text>
</comment>
<gene>
    <name evidence="11" type="primary">trxB</name>
    <name evidence="10" type="ORF">HHJ67_09290</name>
    <name evidence="11" type="ORF">NCTC11820_01881</name>
</gene>
<feature type="domain" description="FAD/NAD(P)-binding" evidence="9">
    <location>
        <begin position="2"/>
        <end position="291"/>
    </location>
</feature>
<evidence type="ECO:0000256" key="5">
    <source>
        <dbReference type="ARBA" id="ARBA00023284"/>
    </source>
</evidence>
<comment type="similarity">
    <text evidence="7">Belongs to the class-II pyridine nucleotide-disulfide oxidoreductase family.</text>
</comment>
<dbReference type="Gene3D" id="3.50.50.60">
    <property type="entry name" value="FAD/NAD(P)-binding domain"/>
    <property type="match status" value="2"/>
</dbReference>
<evidence type="ECO:0000256" key="4">
    <source>
        <dbReference type="ARBA" id="ARBA00023157"/>
    </source>
</evidence>
<evidence type="ECO:0000256" key="7">
    <source>
        <dbReference type="RuleBase" id="RU003880"/>
    </source>
</evidence>
<dbReference type="Pfam" id="PF07992">
    <property type="entry name" value="Pyr_redox_2"/>
    <property type="match status" value="1"/>
</dbReference>
<keyword evidence="5 7" id="KW-0676">Redox-active center</keyword>
<reference evidence="10 13" key="2">
    <citation type="submission" date="2020-04" db="EMBL/GenBank/DDBJ databases">
        <title>Antimicrobial susceptibility and clonality of vaginal-derived multi-drug resistant Mobiluncus isolates in China.</title>
        <authorList>
            <person name="Zhang X."/>
        </authorList>
    </citation>
    <scope>NUCLEOTIDE SEQUENCE [LARGE SCALE GENOMIC DNA]</scope>
    <source>
        <strain evidence="10 13">19</strain>
    </source>
</reference>
<dbReference type="PRINTS" id="PR00368">
    <property type="entry name" value="FADPNR"/>
</dbReference>
<evidence type="ECO:0000256" key="3">
    <source>
        <dbReference type="ARBA" id="ARBA00023002"/>
    </source>
</evidence>
<dbReference type="EC" id="1.8.1.9" evidence="7"/>
<proteinExistence type="inferred from homology"/>
<reference evidence="11 12" key="1">
    <citation type="submission" date="2018-06" db="EMBL/GenBank/DDBJ databases">
        <authorList>
            <consortium name="Pathogen Informatics"/>
            <person name="Doyle S."/>
        </authorList>
    </citation>
    <scope>NUCLEOTIDE SEQUENCE [LARGE SCALE GENOMIC DNA]</scope>
    <source>
        <strain evidence="11 12">NCTC11820</strain>
    </source>
</reference>
<dbReference type="InterPro" id="IPR050097">
    <property type="entry name" value="Ferredoxin-NADP_redctase_2"/>
</dbReference>
<name>A0A2X3ART9_9ACTO</name>
<dbReference type="NCBIfam" id="TIGR01292">
    <property type="entry name" value="TRX_reduct"/>
    <property type="match status" value="1"/>
</dbReference>
<dbReference type="PANTHER" id="PTHR48105">
    <property type="entry name" value="THIOREDOXIN REDUCTASE 1-RELATED-RELATED"/>
    <property type="match status" value="1"/>
</dbReference>
<organism evidence="11 12">
    <name type="scientific">Mobiluncus curtisii</name>
    <dbReference type="NCBI Taxonomy" id="2051"/>
    <lineage>
        <taxon>Bacteria</taxon>
        <taxon>Bacillati</taxon>
        <taxon>Actinomycetota</taxon>
        <taxon>Actinomycetes</taxon>
        <taxon>Actinomycetales</taxon>
        <taxon>Actinomycetaceae</taxon>
        <taxon>Mobiluncus</taxon>
    </lineage>
</organism>
<keyword evidence="4" id="KW-1015">Disulfide bond</keyword>
<evidence type="ECO:0000313" key="12">
    <source>
        <dbReference type="Proteomes" id="UP000250245"/>
    </source>
</evidence>
<dbReference type="EMBL" id="JABCUI010000005">
    <property type="protein sequence ID" value="NMW87926.1"/>
    <property type="molecule type" value="Genomic_DNA"/>
</dbReference>
<accession>A0A2X3ART9</accession>
<dbReference type="RefSeq" id="WP_004007792.1">
    <property type="nucleotide sequence ID" value="NZ_CAMYEK010000006.1"/>
</dbReference>
<keyword evidence="8" id="KW-0521">NADP</keyword>
<dbReference type="GO" id="GO:0005737">
    <property type="term" value="C:cytoplasm"/>
    <property type="evidence" value="ECO:0007669"/>
    <property type="project" value="InterPro"/>
</dbReference>
<evidence type="ECO:0000313" key="10">
    <source>
        <dbReference type="EMBL" id="NMW87926.1"/>
    </source>
</evidence>
<dbReference type="InterPro" id="IPR005982">
    <property type="entry name" value="Thioredox_Rdtase"/>
</dbReference>
<dbReference type="SUPFAM" id="SSF51905">
    <property type="entry name" value="FAD/NAD(P)-binding domain"/>
    <property type="match status" value="1"/>
</dbReference>